<dbReference type="RefSeq" id="WP_123365824.1">
    <property type="nucleotide sequence ID" value="NZ_MOBO01000009.1"/>
</dbReference>
<evidence type="ECO:0000313" key="2">
    <source>
        <dbReference type="Proteomes" id="UP000286351"/>
    </source>
</evidence>
<protein>
    <submittedName>
        <fullName evidence="1">Uncharacterized protein</fullName>
    </submittedName>
</protein>
<accession>A0A423JPG7</accession>
<dbReference type="EMBL" id="MOBO01000009">
    <property type="protein sequence ID" value="RON39569.1"/>
    <property type="molecule type" value="Genomic_DNA"/>
</dbReference>
<evidence type="ECO:0000313" key="1">
    <source>
        <dbReference type="EMBL" id="RON39569.1"/>
    </source>
</evidence>
<sequence>MEFVTAAAAFNRWMDDYTKNPEAYESTRITAMRHLNEKLDGQPPSYGEDCAAVFFEYMSNVDSAAAGPSPSPAPEK</sequence>
<organism evidence="1 2">
    <name type="scientific">Pseudomonas brassicacearum</name>
    <dbReference type="NCBI Taxonomy" id="930166"/>
    <lineage>
        <taxon>Bacteria</taxon>
        <taxon>Pseudomonadati</taxon>
        <taxon>Pseudomonadota</taxon>
        <taxon>Gammaproteobacteria</taxon>
        <taxon>Pseudomonadales</taxon>
        <taxon>Pseudomonadaceae</taxon>
        <taxon>Pseudomonas</taxon>
    </lineage>
</organism>
<proteinExistence type="predicted"/>
<gene>
    <name evidence="1" type="ORF">BK664_11465</name>
</gene>
<dbReference type="Proteomes" id="UP000286351">
    <property type="component" value="Unassembled WGS sequence"/>
</dbReference>
<comment type="caution">
    <text evidence="1">The sequence shown here is derived from an EMBL/GenBank/DDBJ whole genome shotgun (WGS) entry which is preliminary data.</text>
</comment>
<dbReference type="AlphaFoldDB" id="A0A423JPG7"/>
<reference evidence="1 2" key="1">
    <citation type="submission" date="2016-10" db="EMBL/GenBank/DDBJ databases">
        <title>Comparative genome analysis of multiple Pseudomonas spp. focuses on biocontrol and plant growth promoting traits.</title>
        <authorList>
            <person name="Tao X.-Y."/>
            <person name="Taylor C.G."/>
        </authorList>
    </citation>
    <scope>NUCLEOTIDE SEQUENCE [LARGE SCALE GENOMIC DNA]</scope>
    <source>
        <strain evidence="1 2">38D4</strain>
    </source>
</reference>
<name>A0A423JPG7_9PSED</name>